<dbReference type="AlphaFoldDB" id="A0A8B8AUH9"/>
<evidence type="ECO:0000256" key="1">
    <source>
        <dbReference type="SAM" id="SignalP"/>
    </source>
</evidence>
<dbReference type="Gene3D" id="2.170.300.10">
    <property type="entry name" value="Tie2 ligand-binding domain superfamily"/>
    <property type="match status" value="1"/>
</dbReference>
<evidence type="ECO:0000313" key="3">
    <source>
        <dbReference type="RefSeq" id="XP_022294845.1"/>
    </source>
</evidence>
<dbReference type="RefSeq" id="XP_022294845.1">
    <property type="nucleotide sequence ID" value="XM_022439137.1"/>
</dbReference>
<dbReference type="OrthoDB" id="6060805at2759"/>
<keyword evidence="2" id="KW-1185">Reference proteome</keyword>
<reference evidence="3" key="1">
    <citation type="submission" date="2025-08" db="UniProtKB">
        <authorList>
            <consortium name="RefSeq"/>
        </authorList>
    </citation>
    <scope>IDENTIFICATION</scope>
    <source>
        <tissue evidence="3">Whole sample</tissue>
    </source>
</reference>
<name>A0A8B8AUH9_CRAVI</name>
<feature type="chain" id="PRO_5034680457" evidence="1">
    <location>
        <begin position="20"/>
        <end position="142"/>
    </location>
</feature>
<feature type="signal peptide" evidence="1">
    <location>
        <begin position="1"/>
        <end position="19"/>
    </location>
</feature>
<accession>A0A8B8AUH9</accession>
<gene>
    <name evidence="3" type="primary">LOC111104959</name>
</gene>
<dbReference type="KEGG" id="cvn:111104959"/>
<evidence type="ECO:0000313" key="2">
    <source>
        <dbReference type="Proteomes" id="UP000694844"/>
    </source>
</evidence>
<proteinExistence type="predicted"/>
<keyword evidence="1" id="KW-0732">Signal</keyword>
<organism evidence="2 3">
    <name type="scientific">Crassostrea virginica</name>
    <name type="common">Eastern oyster</name>
    <dbReference type="NCBI Taxonomy" id="6565"/>
    <lineage>
        <taxon>Eukaryota</taxon>
        <taxon>Metazoa</taxon>
        <taxon>Spiralia</taxon>
        <taxon>Lophotrochozoa</taxon>
        <taxon>Mollusca</taxon>
        <taxon>Bivalvia</taxon>
        <taxon>Autobranchia</taxon>
        <taxon>Pteriomorphia</taxon>
        <taxon>Ostreida</taxon>
        <taxon>Ostreoidea</taxon>
        <taxon>Ostreidae</taxon>
        <taxon>Crassostrea</taxon>
    </lineage>
</organism>
<protein>
    <submittedName>
        <fullName evidence="3">Multiple epidermal growth factor-like domains protein 6</fullName>
    </submittedName>
</protein>
<sequence>MRELIIFYHLLVLTNSNLCNSPDGLVCCSGFVWDKIENRCLSTVPRPCQDGYYGLKCRLRCPIPYFGEGCVLKCNCSEEHCHHVHGCKTSPASQAEVWRFKFACRVSGFETGNTEFNNTTGQHGFTEARMGWCVVLDLFGTR</sequence>
<dbReference type="GeneID" id="111104959"/>
<dbReference type="Proteomes" id="UP000694844">
    <property type="component" value="Chromosome 7"/>
</dbReference>